<feature type="compositionally biased region" description="Basic and acidic residues" evidence="1">
    <location>
        <begin position="104"/>
        <end position="120"/>
    </location>
</feature>
<organism evidence="3 4">
    <name type="scientific">Natronoglomus mannanivorans</name>
    <dbReference type="NCBI Taxonomy" id="2979990"/>
    <lineage>
        <taxon>Archaea</taxon>
        <taxon>Methanobacteriati</taxon>
        <taxon>Methanobacteriota</taxon>
        <taxon>Stenosarchaea group</taxon>
        <taxon>Halobacteria</taxon>
        <taxon>Halobacteriales</taxon>
        <taxon>Natrialbaceae</taxon>
        <taxon>Natronoglomus</taxon>
    </lineage>
</organism>
<proteinExistence type="predicted"/>
<reference evidence="3" key="1">
    <citation type="submission" date="2022-09" db="EMBL/GenBank/DDBJ databases">
        <title>Enrichment on poylsaccharides allowed isolation of novel metabolic and taxonomic groups of Haloarchaea.</title>
        <authorList>
            <person name="Sorokin D.Y."/>
            <person name="Elcheninov A.G."/>
            <person name="Khizhniak T.V."/>
            <person name="Kolganova T.V."/>
            <person name="Kublanov I.V."/>
        </authorList>
    </citation>
    <scope>NUCLEOTIDE SEQUENCE</scope>
    <source>
        <strain evidence="3">AArc-xg1-1</strain>
    </source>
</reference>
<feature type="compositionally biased region" description="Acidic residues" evidence="1">
    <location>
        <begin position="130"/>
        <end position="148"/>
    </location>
</feature>
<comment type="caution">
    <text evidence="3">The sequence shown here is derived from an EMBL/GenBank/DDBJ whole genome shotgun (WGS) entry which is preliminary data.</text>
</comment>
<name>A0AAP2YYC0_9EURY</name>
<evidence type="ECO:0000256" key="1">
    <source>
        <dbReference type="SAM" id="MobiDB-lite"/>
    </source>
</evidence>
<feature type="transmembrane region" description="Helical" evidence="2">
    <location>
        <begin position="24"/>
        <end position="44"/>
    </location>
</feature>
<feature type="region of interest" description="Disordered" evidence="1">
    <location>
        <begin position="90"/>
        <end position="148"/>
    </location>
</feature>
<evidence type="ECO:0000313" key="3">
    <source>
        <dbReference type="EMBL" id="MCU4741789.1"/>
    </source>
</evidence>
<protein>
    <submittedName>
        <fullName evidence="3">Uncharacterized protein</fullName>
    </submittedName>
</protein>
<accession>A0AAP2YYC0</accession>
<keyword evidence="2" id="KW-1133">Transmembrane helix</keyword>
<dbReference type="EMBL" id="JAOPKA010000005">
    <property type="protein sequence ID" value="MCU4741789.1"/>
    <property type="molecule type" value="Genomic_DNA"/>
</dbReference>
<keyword evidence="2" id="KW-0472">Membrane</keyword>
<sequence length="148" mass="16159">MSQRRPFVDPNSEELDYDWLVDELIPIAKLLLVFGVVGAFLSLLAASMRPGTVQQLIAYAAQFVFSLGGFVTLLYVIVRALQINEALEAGTVGRGTDPKAGSETVERTRIDVESGDRTDELGDGAQTEPTGDDDTDHEEEPSDTEDRQ</sequence>
<dbReference type="Proteomes" id="UP001321018">
    <property type="component" value="Unassembled WGS sequence"/>
</dbReference>
<gene>
    <name evidence="3" type="ORF">OB960_10315</name>
</gene>
<keyword evidence="2" id="KW-0812">Transmembrane</keyword>
<dbReference type="RefSeq" id="WP_338003620.1">
    <property type="nucleotide sequence ID" value="NZ_JAOPKA010000005.1"/>
</dbReference>
<dbReference type="AlphaFoldDB" id="A0AAP2YYC0"/>
<evidence type="ECO:0000313" key="4">
    <source>
        <dbReference type="Proteomes" id="UP001321018"/>
    </source>
</evidence>
<feature type="transmembrane region" description="Helical" evidence="2">
    <location>
        <begin position="56"/>
        <end position="78"/>
    </location>
</feature>
<evidence type="ECO:0000256" key="2">
    <source>
        <dbReference type="SAM" id="Phobius"/>
    </source>
</evidence>